<dbReference type="SUPFAM" id="SSF52540">
    <property type="entry name" value="P-loop containing nucleoside triphosphate hydrolases"/>
    <property type="match status" value="1"/>
</dbReference>
<keyword evidence="4" id="KW-0547">Nucleotide-binding</keyword>
<evidence type="ECO:0000256" key="7">
    <source>
        <dbReference type="ARBA" id="ARBA00022970"/>
    </source>
</evidence>
<dbReference type="SMART" id="SM00382">
    <property type="entry name" value="AAA"/>
    <property type="match status" value="1"/>
</dbReference>
<comment type="similarity">
    <text evidence="1">Belongs to the ABC transporter superfamily.</text>
</comment>
<dbReference type="SUPFAM" id="SSF55021">
    <property type="entry name" value="ACT-like"/>
    <property type="match status" value="1"/>
</dbReference>
<sequence length="365" mass="39665">MSTGAEGAPAGAPSSPDRPRTDGDTVAPLIQFQDVSKTFGQGPDAVSALRGVTLDIQAGDIFAIIGGSGAGKSTLVRMINALESATAGHIVIEGTDITTLSERELRQVRSRMGMIFQQFNLMRSRHVYGNIAYPLKIAKWPKDKQKARVTELLNFVGLLDKAWSYPDQLSGGQKQRVGIARALATNPSILLADESTSALDPETTEDVLRLLQRVNSELGVTVVVITHEMDVVRSIANRVAVLDRGRLIEVGSVYEVFSRPQADTTRKFVESALRDRPDGVDVERLKQRHQGRLVLVDVTNDDRIGRVLAHRARVSDLEFDFVFGGITSLHDGSFGKITLELVGSPDSVDRTVADLRAVTVVEDVA</sequence>
<dbReference type="InterPro" id="IPR017871">
    <property type="entry name" value="ABC_transporter-like_CS"/>
</dbReference>
<evidence type="ECO:0000313" key="14">
    <source>
        <dbReference type="Proteomes" id="UP000002218"/>
    </source>
</evidence>
<protein>
    <submittedName>
        <fullName evidence="13">ABC transporter related</fullName>
    </submittedName>
</protein>
<evidence type="ECO:0000256" key="9">
    <source>
        <dbReference type="ARBA" id="ARBA00054718"/>
    </source>
</evidence>
<dbReference type="PANTHER" id="PTHR43166">
    <property type="entry name" value="AMINO ACID IMPORT ATP-BINDING PROTEIN"/>
    <property type="match status" value="1"/>
</dbReference>
<keyword evidence="5" id="KW-0067">ATP-binding</keyword>
<dbReference type="AlphaFoldDB" id="C8XJR2"/>
<dbReference type="InterPro" id="IPR045865">
    <property type="entry name" value="ACT-like_dom_sf"/>
</dbReference>
<dbReference type="InParanoid" id="C8XJR2"/>
<evidence type="ECO:0000256" key="5">
    <source>
        <dbReference type="ARBA" id="ARBA00022840"/>
    </source>
</evidence>
<name>C8XJR2_NAKMY</name>
<reference evidence="13 14" key="2">
    <citation type="journal article" date="2010" name="Stand. Genomic Sci.">
        <title>Complete genome sequence of Nakamurella multipartita type strain (Y-104).</title>
        <authorList>
            <person name="Tice H."/>
            <person name="Mayilraj S."/>
            <person name="Sims D."/>
            <person name="Lapidus A."/>
            <person name="Nolan M."/>
            <person name="Lucas S."/>
            <person name="Glavina Del Rio T."/>
            <person name="Copeland A."/>
            <person name="Cheng J.F."/>
            <person name="Meincke L."/>
            <person name="Bruce D."/>
            <person name="Goodwin L."/>
            <person name="Pitluck S."/>
            <person name="Ivanova N."/>
            <person name="Mavromatis K."/>
            <person name="Ovchinnikova G."/>
            <person name="Pati A."/>
            <person name="Chen A."/>
            <person name="Palaniappan K."/>
            <person name="Land M."/>
            <person name="Hauser L."/>
            <person name="Chang Y.J."/>
            <person name="Jeffries C.D."/>
            <person name="Detter J.C."/>
            <person name="Brettin T."/>
            <person name="Rohde M."/>
            <person name="Goker M."/>
            <person name="Bristow J."/>
            <person name="Eisen J.A."/>
            <person name="Markowitz V."/>
            <person name="Hugenholtz P."/>
            <person name="Kyrpides N.C."/>
            <person name="Klenk H.P."/>
            <person name="Chen F."/>
        </authorList>
    </citation>
    <scope>NUCLEOTIDE SEQUENCE [LARGE SCALE GENOMIC DNA]</scope>
    <source>
        <strain evidence="14">ATCC 700099 / DSM 44233 / CIP 104796 / JCM 9543 / NBRC 105858 / Y-104</strain>
    </source>
</reference>
<dbReference type="CDD" id="cd03258">
    <property type="entry name" value="ABC_MetN_methionine_transporter"/>
    <property type="match status" value="1"/>
</dbReference>
<keyword evidence="3" id="KW-1003">Cell membrane</keyword>
<dbReference type="InterPro" id="IPR003593">
    <property type="entry name" value="AAA+_ATPase"/>
</dbReference>
<keyword evidence="8" id="KW-0472">Membrane</keyword>
<dbReference type="KEGG" id="nml:Namu_4335"/>
<evidence type="ECO:0000313" key="13">
    <source>
        <dbReference type="EMBL" id="ACV80623.1"/>
    </source>
</evidence>
<evidence type="ECO:0000256" key="10">
    <source>
        <dbReference type="ARBA" id="ARBA00063837"/>
    </source>
</evidence>
<feature type="domain" description="ABC transporter" evidence="12">
    <location>
        <begin position="30"/>
        <end position="269"/>
    </location>
</feature>
<keyword evidence="2" id="KW-0813">Transport</keyword>
<proteinExistence type="inferred from homology"/>
<organism evidence="13 14">
    <name type="scientific">Nakamurella multipartita (strain ATCC 700099 / DSM 44233 / CIP 104796 / JCM 9543 / NBRC 105858 / Y-104)</name>
    <name type="common">Microsphaera multipartita</name>
    <dbReference type="NCBI Taxonomy" id="479431"/>
    <lineage>
        <taxon>Bacteria</taxon>
        <taxon>Bacillati</taxon>
        <taxon>Actinomycetota</taxon>
        <taxon>Actinomycetes</taxon>
        <taxon>Nakamurellales</taxon>
        <taxon>Nakamurellaceae</taxon>
        <taxon>Nakamurella</taxon>
    </lineage>
</organism>
<feature type="region of interest" description="Disordered" evidence="11">
    <location>
        <begin position="1"/>
        <end position="25"/>
    </location>
</feature>
<dbReference type="GO" id="GO:0016887">
    <property type="term" value="F:ATP hydrolysis activity"/>
    <property type="evidence" value="ECO:0007669"/>
    <property type="project" value="InterPro"/>
</dbReference>
<evidence type="ECO:0000259" key="12">
    <source>
        <dbReference type="PROSITE" id="PS50893"/>
    </source>
</evidence>
<evidence type="ECO:0000256" key="4">
    <source>
        <dbReference type="ARBA" id="ARBA00022741"/>
    </source>
</evidence>
<dbReference type="Gene3D" id="3.30.70.260">
    <property type="match status" value="1"/>
</dbReference>
<feature type="compositionally biased region" description="Low complexity" evidence="11">
    <location>
        <begin position="1"/>
        <end position="15"/>
    </location>
</feature>
<keyword evidence="7" id="KW-0029">Amino-acid transport</keyword>
<accession>C8XJR2</accession>
<dbReference type="InterPro" id="IPR050086">
    <property type="entry name" value="MetN_ABC_transporter-like"/>
</dbReference>
<dbReference type="InterPro" id="IPR027417">
    <property type="entry name" value="P-loop_NTPase"/>
</dbReference>
<dbReference type="HOGENOM" id="CLU_000604_1_3_11"/>
<dbReference type="PROSITE" id="PS00211">
    <property type="entry name" value="ABC_TRANSPORTER_1"/>
    <property type="match status" value="1"/>
</dbReference>
<evidence type="ECO:0000256" key="3">
    <source>
        <dbReference type="ARBA" id="ARBA00022475"/>
    </source>
</evidence>
<comment type="subunit">
    <text evidence="10">Homodimer. Forms a membrane-associated complex with FtsX.</text>
</comment>
<evidence type="ECO:0000256" key="8">
    <source>
        <dbReference type="ARBA" id="ARBA00023136"/>
    </source>
</evidence>
<evidence type="ECO:0000256" key="11">
    <source>
        <dbReference type="SAM" id="MobiDB-lite"/>
    </source>
</evidence>
<dbReference type="GO" id="GO:0005524">
    <property type="term" value="F:ATP binding"/>
    <property type="evidence" value="ECO:0007669"/>
    <property type="project" value="UniProtKB-KW"/>
</dbReference>
<dbReference type="Proteomes" id="UP000002218">
    <property type="component" value="Chromosome"/>
</dbReference>
<keyword evidence="14" id="KW-1185">Reference proteome</keyword>
<dbReference type="Pfam" id="PF09383">
    <property type="entry name" value="NIL"/>
    <property type="match status" value="1"/>
</dbReference>
<dbReference type="GO" id="GO:0005886">
    <property type="term" value="C:plasma membrane"/>
    <property type="evidence" value="ECO:0007669"/>
    <property type="project" value="UniProtKB-ARBA"/>
</dbReference>
<dbReference type="STRING" id="479431.Namu_4335"/>
<evidence type="ECO:0000256" key="6">
    <source>
        <dbReference type="ARBA" id="ARBA00022967"/>
    </source>
</evidence>
<reference evidence="14" key="1">
    <citation type="submission" date="2009-09" db="EMBL/GenBank/DDBJ databases">
        <title>The complete genome of Nakamurella multipartita DSM 44233.</title>
        <authorList>
            <consortium name="US DOE Joint Genome Institute (JGI-PGF)"/>
            <person name="Lucas S."/>
            <person name="Copeland A."/>
            <person name="Lapidus A."/>
            <person name="Glavina del Rio T."/>
            <person name="Dalin E."/>
            <person name="Tice H."/>
            <person name="Bruce D."/>
            <person name="Goodwin L."/>
            <person name="Pitluck S."/>
            <person name="Kyrpides N."/>
            <person name="Mavromatis K."/>
            <person name="Ivanova N."/>
            <person name="Ovchinnikova G."/>
            <person name="Sims D."/>
            <person name="Meincke L."/>
            <person name="Brettin T."/>
            <person name="Detter J.C."/>
            <person name="Han C."/>
            <person name="Larimer F."/>
            <person name="Land M."/>
            <person name="Hauser L."/>
            <person name="Markowitz V."/>
            <person name="Cheng J.-F."/>
            <person name="Hugenholtz P."/>
            <person name="Woyke T."/>
            <person name="Wu D."/>
            <person name="Klenk H.-P."/>
            <person name="Eisen J.A."/>
        </authorList>
    </citation>
    <scope>NUCLEOTIDE SEQUENCE [LARGE SCALE GENOMIC DNA]</scope>
    <source>
        <strain evidence="14">ATCC 700099 / DSM 44233 / CIP 104796 / JCM 9543 / NBRC 105858 / Y-104</strain>
    </source>
</reference>
<evidence type="ECO:0000256" key="2">
    <source>
        <dbReference type="ARBA" id="ARBA00022448"/>
    </source>
</evidence>
<dbReference type="Gene3D" id="3.40.50.300">
    <property type="entry name" value="P-loop containing nucleotide triphosphate hydrolases"/>
    <property type="match status" value="1"/>
</dbReference>
<dbReference type="InterPro" id="IPR041701">
    <property type="entry name" value="MetN_ABC"/>
</dbReference>
<dbReference type="Pfam" id="PF00005">
    <property type="entry name" value="ABC_tran"/>
    <property type="match status" value="1"/>
</dbReference>
<dbReference type="GO" id="GO:0006865">
    <property type="term" value="P:amino acid transport"/>
    <property type="evidence" value="ECO:0007669"/>
    <property type="project" value="UniProtKB-KW"/>
</dbReference>
<dbReference type="PANTHER" id="PTHR43166:SF30">
    <property type="entry name" value="METHIONINE IMPORT ATP-BINDING PROTEIN METN"/>
    <property type="match status" value="1"/>
</dbReference>
<dbReference type="PROSITE" id="PS50893">
    <property type="entry name" value="ABC_TRANSPORTER_2"/>
    <property type="match status" value="1"/>
</dbReference>
<gene>
    <name evidence="13" type="ordered locus">Namu_4335</name>
</gene>
<dbReference type="InterPro" id="IPR018449">
    <property type="entry name" value="NIL_domain"/>
</dbReference>
<dbReference type="FunFam" id="3.40.50.300:FF:000056">
    <property type="entry name" value="Cell division ATP-binding protein FtsE"/>
    <property type="match status" value="1"/>
</dbReference>
<keyword evidence="6" id="KW-1278">Translocase</keyword>
<dbReference type="EMBL" id="CP001737">
    <property type="protein sequence ID" value="ACV80623.1"/>
    <property type="molecule type" value="Genomic_DNA"/>
</dbReference>
<dbReference type="SMART" id="SM00930">
    <property type="entry name" value="NIL"/>
    <property type="match status" value="1"/>
</dbReference>
<dbReference type="InterPro" id="IPR003439">
    <property type="entry name" value="ABC_transporter-like_ATP-bd"/>
</dbReference>
<dbReference type="eggNOG" id="COG1135">
    <property type="taxonomic scope" value="Bacteria"/>
</dbReference>
<comment type="function">
    <text evidence="9">Part of the ABC transporter FtsEX involved in cellular division. Has ATPase activity.</text>
</comment>
<evidence type="ECO:0000256" key="1">
    <source>
        <dbReference type="ARBA" id="ARBA00005417"/>
    </source>
</evidence>